<dbReference type="EMBL" id="WIVX01000054">
    <property type="protein sequence ID" value="MQU32259.1"/>
    <property type="molecule type" value="Genomic_DNA"/>
</dbReference>
<dbReference type="InterPro" id="IPR015424">
    <property type="entry name" value="PyrdxlP-dep_Trfase"/>
</dbReference>
<protein>
    <recommendedName>
        <fullName evidence="4">Acetylornithine aminotransferase</fullName>
        <shortName evidence="4">ACOAT</shortName>
        <ecNumber evidence="4">2.6.1.11</ecNumber>
    </recommendedName>
</protein>
<dbReference type="CDD" id="cd00610">
    <property type="entry name" value="OAT_like"/>
    <property type="match status" value="1"/>
</dbReference>
<evidence type="ECO:0000313" key="6">
    <source>
        <dbReference type="EMBL" id="MQU32259.1"/>
    </source>
</evidence>
<dbReference type="InterPro" id="IPR004636">
    <property type="entry name" value="AcOrn/SuccOrn_fam"/>
</dbReference>
<dbReference type="RefSeq" id="WP_048390138.1">
    <property type="nucleotide sequence ID" value="NZ_CP174501.1"/>
</dbReference>
<evidence type="ECO:0000256" key="4">
    <source>
        <dbReference type="HAMAP-Rule" id="MF_01107"/>
    </source>
</evidence>
<feature type="binding site" evidence="4">
    <location>
        <position position="283"/>
    </location>
    <ligand>
        <name>N(2)-acetyl-L-ornithine</name>
        <dbReference type="ChEBI" id="CHEBI:57805"/>
    </ligand>
</feature>
<dbReference type="InterPro" id="IPR015421">
    <property type="entry name" value="PyrdxlP-dep_Trfase_major"/>
</dbReference>
<dbReference type="PANTHER" id="PTHR11986:SF113">
    <property type="entry name" value="SUCCINYLORNITHINE TRANSAMINASE"/>
    <property type="match status" value="1"/>
</dbReference>
<evidence type="ECO:0000313" key="10">
    <source>
        <dbReference type="Proteomes" id="UP000470186"/>
    </source>
</evidence>
<dbReference type="FunFam" id="3.40.640.10:FF:000004">
    <property type="entry name" value="Acetylornithine aminotransferase"/>
    <property type="match status" value="1"/>
</dbReference>
<dbReference type="InterPro" id="IPR005814">
    <property type="entry name" value="Aminotrans_3"/>
</dbReference>
<dbReference type="Pfam" id="PF00202">
    <property type="entry name" value="Aminotran_3"/>
    <property type="match status" value="1"/>
</dbReference>
<dbReference type="AlphaFoldDB" id="A0A6A7Z9A3"/>
<dbReference type="EMBL" id="WIWF01000065">
    <property type="protein sequence ID" value="MQT75894.1"/>
    <property type="molecule type" value="Genomic_DNA"/>
</dbReference>
<dbReference type="GO" id="GO:0030170">
    <property type="term" value="F:pyridoxal phosphate binding"/>
    <property type="evidence" value="ECO:0007669"/>
    <property type="project" value="InterPro"/>
</dbReference>
<feature type="binding site" evidence="4">
    <location>
        <position position="141"/>
    </location>
    <ligand>
        <name>pyridoxal 5'-phosphate</name>
        <dbReference type="ChEBI" id="CHEBI:597326"/>
    </ligand>
</feature>
<feature type="modified residue" description="N6-(pyridoxal phosphate)lysine" evidence="4">
    <location>
        <position position="255"/>
    </location>
</feature>
<organism evidence="7 9">
    <name type="scientific">Pseudomonas helleri</name>
    <dbReference type="NCBI Taxonomy" id="1608996"/>
    <lineage>
        <taxon>Bacteria</taxon>
        <taxon>Pseudomonadati</taxon>
        <taxon>Pseudomonadota</taxon>
        <taxon>Gammaproteobacteria</taxon>
        <taxon>Pseudomonadales</taxon>
        <taxon>Pseudomonadaceae</taxon>
        <taxon>Pseudomonas</taxon>
    </lineage>
</organism>
<dbReference type="Gene3D" id="3.90.1150.10">
    <property type="entry name" value="Aspartate Aminotransferase, domain 1"/>
    <property type="match status" value="1"/>
</dbReference>
<dbReference type="GO" id="GO:0005737">
    <property type="term" value="C:cytoplasm"/>
    <property type="evidence" value="ECO:0007669"/>
    <property type="project" value="UniProtKB-SubCell"/>
</dbReference>
<comment type="miscellaneous">
    <text evidence="4">May also have succinyldiaminopimelate aminotransferase activity, thus carrying out the corresponding step in lysine biosynthesis.</text>
</comment>
<dbReference type="UniPathway" id="UPA00068">
    <property type="reaction ID" value="UER00109"/>
</dbReference>
<keyword evidence="1 4" id="KW-0032">Aminotransferase</keyword>
<dbReference type="Gene3D" id="3.40.640.10">
    <property type="entry name" value="Type I PLP-dependent aspartate aminotransferase-like (Major domain)"/>
    <property type="match status" value="1"/>
</dbReference>
<keyword evidence="4" id="KW-0963">Cytoplasm</keyword>
<keyword evidence="4" id="KW-0028">Amino-acid biosynthesis</keyword>
<feature type="binding site" evidence="4">
    <location>
        <position position="284"/>
    </location>
    <ligand>
        <name>pyridoxal 5'-phosphate</name>
        <dbReference type="ChEBI" id="CHEBI:597326"/>
    </ligand>
</feature>
<gene>
    <name evidence="7" type="primary">astC</name>
    <name evidence="4" type="synonym">argD</name>
    <name evidence="7" type="ORF">GHO28_20130</name>
    <name evidence="6" type="ORF">GHO30_12795</name>
    <name evidence="5" type="ORF">GHO37_16465</name>
</gene>
<dbReference type="Proteomes" id="UP000466863">
    <property type="component" value="Unassembled WGS sequence"/>
</dbReference>
<evidence type="ECO:0000256" key="3">
    <source>
        <dbReference type="ARBA" id="ARBA00022898"/>
    </source>
</evidence>
<accession>A0A6A7Z9A3</accession>
<keyword evidence="10" id="KW-1185">Reference proteome</keyword>
<dbReference type="GO" id="GO:0003992">
    <property type="term" value="F:N2-acetyl-L-ornithine:2-oxoglutarate 5-aminotransferase activity"/>
    <property type="evidence" value="ECO:0007669"/>
    <property type="project" value="UniProtKB-UniRule"/>
</dbReference>
<evidence type="ECO:0000256" key="1">
    <source>
        <dbReference type="ARBA" id="ARBA00022576"/>
    </source>
</evidence>
<dbReference type="NCBIfam" id="TIGR03246">
    <property type="entry name" value="arg_catab_astC"/>
    <property type="match status" value="1"/>
</dbReference>
<dbReference type="Proteomes" id="UP000470186">
    <property type="component" value="Unassembled WGS sequence"/>
</dbReference>
<comment type="subcellular location">
    <subcellularLocation>
        <location evidence="4">Cytoplasm</location>
    </subcellularLocation>
</comment>
<dbReference type="PROSITE" id="PS00600">
    <property type="entry name" value="AA_TRANSFER_CLASS_3"/>
    <property type="match status" value="1"/>
</dbReference>
<evidence type="ECO:0000256" key="2">
    <source>
        <dbReference type="ARBA" id="ARBA00022679"/>
    </source>
</evidence>
<proteinExistence type="inferred from homology"/>
<feature type="binding site" evidence="4">
    <location>
        <begin position="226"/>
        <end position="229"/>
    </location>
    <ligand>
        <name>pyridoxal 5'-phosphate</name>
        <dbReference type="ChEBI" id="CHEBI:597326"/>
    </ligand>
</feature>
<feature type="binding site" evidence="4">
    <location>
        <begin position="108"/>
        <end position="109"/>
    </location>
    <ligand>
        <name>pyridoxal 5'-phosphate</name>
        <dbReference type="ChEBI" id="CHEBI:597326"/>
    </ligand>
</feature>
<dbReference type="SUPFAM" id="SSF53383">
    <property type="entry name" value="PLP-dependent transferases"/>
    <property type="match status" value="1"/>
</dbReference>
<dbReference type="InterPro" id="IPR049704">
    <property type="entry name" value="Aminotrans_3_PPA_site"/>
</dbReference>
<dbReference type="GO" id="GO:0006526">
    <property type="term" value="P:L-arginine biosynthetic process"/>
    <property type="evidence" value="ECO:0007669"/>
    <property type="project" value="UniProtKB-UniRule"/>
</dbReference>
<comment type="cofactor">
    <cofactor evidence="4">
        <name>pyridoxal 5'-phosphate</name>
        <dbReference type="ChEBI" id="CHEBI:597326"/>
    </cofactor>
    <text evidence="4">Binds 1 pyridoxal phosphate per subunit.</text>
</comment>
<comment type="subunit">
    <text evidence="4">Homodimer.</text>
</comment>
<dbReference type="InterPro" id="IPR017652">
    <property type="entry name" value="Ac/SucOrn_transaminase_bac"/>
</dbReference>
<dbReference type="HAMAP" id="MF_01107">
    <property type="entry name" value="ArgD_aminotrans_3"/>
    <property type="match status" value="1"/>
</dbReference>
<dbReference type="Proteomes" id="UP000447574">
    <property type="component" value="Unassembled WGS sequence"/>
</dbReference>
<dbReference type="EMBL" id="WIVV01000115">
    <property type="protein sequence ID" value="MQU44797.1"/>
    <property type="molecule type" value="Genomic_DNA"/>
</dbReference>
<dbReference type="NCBIfam" id="NF002325">
    <property type="entry name" value="PRK01278.1"/>
    <property type="match status" value="1"/>
</dbReference>
<feature type="binding site" evidence="4">
    <location>
        <position position="144"/>
    </location>
    <ligand>
        <name>N(2)-acetyl-L-ornithine</name>
        <dbReference type="ChEBI" id="CHEBI:57805"/>
    </ligand>
</feature>
<dbReference type="GO" id="GO:0042802">
    <property type="term" value="F:identical protein binding"/>
    <property type="evidence" value="ECO:0007669"/>
    <property type="project" value="TreeGrafter"/>
</dbReference>
<reference evidence="8 9" key="1">
    <citation type="submission" date="2019-10" db="EMBL/GenBank/DDBJ databases">
        <title>Evaluation of single-gene subtyping targets for Pseudomonas.</title>
        <authorList>
            <person name="Reichler S.J."/>
            <person name="Orsi R.H."/>
            <person name="Wiedmann M."/>
            <person name="Martin N.H."/>
            <person name="Murphy S.I."/>
        </authorList>
    </citation>
    <scope>NUCLEOTIDE SEQUENCE [LARGE SCALE GENOMIC DNA]</scope>
    <source>
        <strain evidence="7 9">FSL R10-1876</strain>
        <strain evidence="6 10">FSL R10-2107</strain>
        <strain evidence="5 8">FSL R10-2932</strain>
    </source>
</reference>
<dbReference type="PANTHER" id="PTHR11986">
    <property type="entry name" value="AMINOTRANSFERASE CLASS III"/>
    <property type="match status" value="1"/>
</dbReference>
<evidence type="ECO:0000313" key="8">
    <source>
        <dbReference type="Proteomes" id="UP000447574"/>
    </source>
</evidence>
<comment type="caution">
    <text evidence="7">The sequence shown here is derived from an EMBL/GenBank/DDBJ whole genome shotgun (WGS) entry which is preliminary data.</text>
</comment>
<name>A0A6A7Z9A3_9PSED</name>
<evidence type="ECO:0000313" key="5">
    <source>
        <dbReference type="EMBL" id="MQT75894.1"/>
    </source>
</evidence>
<dbReference type="NCBIfam" id="NF003468">
    <property type="entry name" value="PRK05093.1"/>
    <property type="match status" value="1"/>
</dbReference>
<keyword evidence="2 4" id="KW-0808">Transferase</keyword>
<comment type="catalytic activity">
    <reaction evidence="4">
        <text>N(2)-acetyl-L-ornithine + 2-oxoglutarate = N-acetyl-L-glutamate 5-semialdehyde + L-glutamate</text>
        <dbReference type="Rhea" id="RHEA:18049"/>
        <dbReference type="ChEBI" id="CHEBI:16810"/>
        <dbReference type="ChEBI" id="CHEBI:29123"/>
        <dbReference type="ChEBI" id="CHEBI:29985"/>
        <dbReference type="ChEBI" id="CHEBI:57805"/>
        <dbReference type="EC" id="2.6.1.11"/>
    </reaction>
</comment>
<evidence type="ECO:0000313" key="7">
    <source>
        <dbReference type="EMBL" id="MQU44797.1"/>
    </source>
</evidence>
<dbReference type="NCBIfam" id="TIGR00707">
    <property type="entry name" value="argD"/>
    <property type="match status" value="1"/>
</dbReference>
<keyword evidence="3 4" id="KW-0663">Pyridoxal phosphate</keyword>
<dbReference type="GeneID" id="97255452"/>
<dbReference type="InterPro" id="IPR050103">
    <property type="entry name" value="Class-III_PLP-dep_AT"/>
</dbReference>
<keyword evidence="4" id="KW-0055">Arginine biosynthesis</keyword>
<dbReference type="PIRSF" id="PIRSF000521">
    <property type="entry name" value="Transaminase_4ab_Lys_Orn"/>
    <property type="match status" value="1"/>
</dbReference>
<sequence length="405" mass="43602">MSVEQAPVQRADFDQVMVPNYAPAAFIPVRGAGSRVWDQSGRELIDFAGGIAVNVLGHAHPALVGALTEQANNLWHVSNVFTNEPALRLAKKLVDATFAERVFFCNSGAEANEAAFKLARRVAFDRFGEEKYEIIAALNSFHGRTLFTVNVGGQSKYSDGFGPKITGITHIPFNDLDALKAAISDKTCAVVLEPIQGEGGVLPAEQAYLQGARELCDQHNALLVFDEVQTGMGRTGHLFAYQHYGVTPDILTSAKSLGGGFPIAAMLTTEDLAKHLVVGTHGTTYGGNPLACAVGNAVFDVINTPDVLQGVEAKHQLFKTRLEKIGQQYGVFTQVRGLGLLLGCVLSDAWKGRAKDIFNAAEKENLMILQAGPDVVRFAPSLVVEEADITEGLDRFERAIKHLTA</sequence>
<dbReference type="InterPro" id="IPR015422">
    <property type="entry name" value="PyrdxlP-dep_Trfase_small"/>
</dbReference>
<comment type="similarity">
    <text evidence="4">Belongs to the class-III pyridoxal-phosphate-dependent aminotransferase family. ArgD subfamily.</text>
</comment>
<dbReference type="NCBIfam" id="NF009047">
    <property type="entry name" value="PRK12381.1"/>
    <property type="match status" value="1"/>
</dbReference>
<evidence type="ECO:0000313" key="9">
    <source>
        <dbReference type="Proteomes" id="UP000466863"/>
    </source>
</evidence>
<comment type="pathway">
    <text evidence="4">Amino-acid biosynthesis; L-arginine biosynthesis; N(2)-acetyl-L-ornithine from L-glutamate: step 4/4.</text>
</comment>
<dbReference type="EC" id="2.6.1.11" evidence="4"/>